<dbReference type="Gene3D" id="3.30.70.250">
    <property type="entry name" value="Malonyl-CoA ACP transacylase, ACP-binding"/>
    <property type="match status" value="1"/>
</dbReference>
<dbReference type="InterPro" id="IPR001227">
    <property type="entry name" value="Ac_transferase_dom_sf"/>
</dbReference>
<dbReference type="GO" id="GO:0004314">
    <property type="term" value="F:[acyl-carrier-protein] S-malonyltransferase activity"/>
    <property type="evidence" value="ECO:0007669"/>
    <property type="project" value="UniProtKB-EC"/>
</dbReference>
<comment type="caution">
    <text evidence="7">The sequence shown here is derived from an EMBL/GenBank/DDBJ whole genome shotgun (WGS) entry which is preliminary data.</text>
</comment>
<dbReference type="PIRSF" id="PIRSF000446">
    <property type="entry name" value="Mct"/>
    <property type="match status" value="1"/>
</dbReference>
<evidence type="ECO:0000256" key="2">
    <source>
        <dbReference type="ARBA" id="ARBA00023315"/>
    </source>
</evidence>
<dbReference type="SUPFAM" id="SSF55048">
    <property type="entry name" value="Probable ACP-binding domain of malonyl-CoA ACP transacylase"/>
    <property type="match status" value="1"/>
</dbReference>
<dbReference type="EMBL" id="LZRT01000062">
    <property type="protein sequence ID" value="OUM88312.1"/>
    <property type="molecule type" value="Genomic_DNA"/>
</dbReference>
<dbReference type="SUPFAM" id="SSF52151">
    <property type="entry name" value="FabD/lysophospholipase-like"/>
    <property type="match status" value="1"/>
</dbReference>
<dbReference type="InterPro" id="IPR004410">
    <property type="entry name" value="Malonyl_CoA-ACP_transAc_FabD"/>
</dbReference>
<evidence type="ECO:0000256" key="3">
    <source>
        <dbReference type="ARBA" id="ARBA00048462"/>
    </source>
</evidence>
<dbReference type="EC" id="2.3.1.39" evidence="4"/>
<evidence type="ECO:0000313" key="7">
    <source>
        <dbReference type="EMBL" id="OUM88312.1"/>
    </source>
</evidence>
<name>A0A1Y3PLS4_9BACI</name>
<comment type="similarity">
    <text evidence="4">Belongs to the fabD family.</text>
</comment>
<comment type="catalytic activity">
    <reaction evidence="3 4">
        <text>holo-[ACP] + malonyl-CoA = malonyl-[ACP] + CoA</text>
        <dbReference type="Rhea" id="RHEA:41792"/>
        <dbReference type="Rhea" id="RHEA-COMP:9623"/>
        <dbReference type="Rhea" id="RHEA-COMP:9685"/>
        <dbReference type="ChEBI" id="CHEBI:57287"/>
        <dbReference type="ChEBI" id="CHEBI:57384"/>
        <dbReference type="ChEBI" id="CHEBI:64479"/>
        <dbReference type="ChEBI" id="CHEBI:78449"/>
        <dbReference type="EC" id="2.3.1.39"/>
    </reaction>
</comment>
<dbReference type="PANTHER" id="PTHR42681">
    <property type="entry name" value="MALONYL-COA-ACYL CARRIER PROTEIN TRANSACYLASE, MITOCHONDRIAL"/>
    <property type="match status" value="1"/>
</dbReference>
<evidence type="ECO:0000256" key="1">
    <source>
        <dbReference type="ARBA" id="ARBA00022679"/>
    </source>
</evidence>
<evidence type="ECO:0000256" key="4">
    <source>
        <dbReference type="PIRNR" id="PIRNR000446"/>
    </source>
</evidence>
<dbReference type="SMART" id="SM00827">
    <property type="entry name" value="PKS_AT"/>
    <property type="match status" value="1"/>
</dbReference>
<dbReference type="Pfam" id="PF00698">
    <property type="entry name" value="Acyl_transf_1"/>
    <property type="match status" value="1"/>
</dbReference>
<dbReference type="InterPro" id="IPR016035">
    <property type="entry name" value="Acyl_Trfase/lysoPLipase"/>
</dbReference>
<dbReference type="InterPro" id="IPR024925">
    <property type="entry name" value="Malonyl_CoA-ACP_transAc"/>
</dbReference>
<dbReference type="GO" id="GO:0006633">
    <property type="term" value="P:fatty acid biosynthetic process"/>
    <property type="evidence" value="ECO:0007669"/>
    <property type="project" value="TreeGrafter"/>
</dbReference>
<reference evidence="8" key="1">
    <citation type="submission" date="2016-06" db="EMBL/GenBank/DDBJ databases">
        <authorList>
            <person name="Nascimento L."/>
            <person name="Pereira R.V."/>
            <person name="Martins L.F."/>
            <person name="Quaggio R.B."/>
            <person name="Silva A.M."/>
            <person name="Setubal J.C."/>
        </authorList>
    </citation>
    <scope>NUCLEOTIDE SEQUENCE [LARGE SCALE GENOMIC DNA]</scope>
</reference>
<accession>A0A1Y3PLS4</accession>
<feature type="active site" evidence="5">
    <location>
        <position position="201"/>
    </location>
</feature>
<dbReference type="InterPro" id="IPR050858">
    <property type="entry name" value="Mal-CoA-ACP_Trans/PKS_FabD"/>
</dbReference>
<dbReference type="PANTHER" id="PTHR42681:SF1">
    <property type="entry name" value="MALONYL-COA-ACYL CARRIER PROTEIN TRANSACYLASE, MITOCHONDRIAL"/>
    <property type="match status" value="1"/>
</dbReference>
<protein>
    <recommendedName>
        <fullName evidence="4">Malonyl CoA-acyl carrier protein transacylase</fullName>
        <ecNumber evidence="4">2.3.1.39</ecNumber>
    </recommendedName>
</protein>
<evidence type="ECO:0000259" key="6">
    <source>
        <dbReference type="SMART" id="SM00827"/>
    </source>
</evidence>
<keyword evidence="1 4" id="KW-0808">Transferase</keyword>
<dbReference type="Proteomes" id="UP000196475">
    <property type="component" value="Unassembled WGS sequence"/>
</dbReference>
<sequence>MGKIAWVFPGQGSQYVGMGQEVTEAYPEAREVFEKADEVLGFSLTQLCMHGEEAELRKTENTQPAILTTSIALLRVLRRKEVPVDFVAGHSLGEFSALVAAGALQFEDAVRLVRIRGKLMEEAVPAGKGAMAAVLGMDQPVLAEICEQVSAAGQPVDLANLNCPGQIVISGTRQGVEDACRRAREAGARRTMMLEVSGPFHSRLMQPAADKFRKVLDEVNLSEAQVPVVANVTALPVQDPGEIRELLYRQVASPVRWEESIRWLLSQGVETFVEIGPGSVLSGLIRKVDRKVQTFQVEKPSDLEKVWDHFA</sequence>
<evidence type="ECO:0000256" key="5">
    <source>
        <dbReference type="PIRSR" id="PIRSR000446-1"/>
    </source>
</evidence>
<dbReference type="InterPro" id="IPR014043">
    <property type="entry name" value="Acyl_transferase_dom"/>
</dbReference>
<organism evidence="7 8">
    <name type="scientific">Bacillus thermozeamaize</name>
    <dbReference type="NCBI Taxonomy" id="230954"/>
    <lineage>
        <taxon>Bacteria</taxon>
        <taxon>Bacillati</taxon>
        <taxon>Bacillota</taxon>
        <taxon>Bacilli</taxon>
        <taxon>Bacillales</taxon>
        <taxon>Bacillaceae</taxon>
        <taxon>Bacillus</taxon>
    </lineage>
</organism>
<dbReference type="FunFam" id="3.30.70.250:FF:000001">
    <property type="entry name" value="Malonyl CoA-acyl carrier protein transacylase"/>
    <property type="match status" value="1"/>
</dbReference>
<dbReference type="AlphaFoldDB" id="A0A1Y3PLS4"/>
<feature type="active site" evidence="5">
    <location>
        <position position="91"/>
    </location>
</feature>
<gene>
    <name evidence="7" type="ORF">BAA01_08020</name>
</gene>
<dbReference type="Gene3D" id="3.40.366.10">
    <property type="entry name" value="Malonyl-Coenzyme A Acyl Carrier Protein, domain 2"/>
    <property type="match status" value="1"/>
</dbReference>
<keyword evidence="2 4" id="KW-0012">Acyltransferase</keyword>
<dbReference type="InterPro" id="IPR016036">
    <property type="entry name" value="Malonyl_transacylase_ACP-bd"/>
</dbReference>
<feature type="domain" description="Malonyl-CoA:ACP transacylase (MAT)" evidence="6">
    <location>
        <begin position="7"/>
        <end position="300"/>
    </location>
</feature>
<evidence type="ECO:0000313" key="8">
    <source>
        <dbReference type="Proteomes" id="UP000196475"/>
    </source>
</evidence>
<dbReference type="NCBIfam" id="TIGR00128">
    <property type="entry name" value="fabD"/>
    <property type="match status" value="1"/>
</dbReference>
<proteinExistence type="inferred from homology"/>
<dbReference type="GO" id="GO:0005829">
    <property type="term" value="C:cytosol"/>
    <property type="evidence" value="ECO:0007669"/>
    <property type="project" value="TreeGrafter"/>
</dbReference>